<dbReference type="Proteomes" id="UP000499080">
    <property type="component" value="Unassembled WGS sequence"/>
</dbReference>
<evidence type="ECO:0000313" key="1">
    <source>
        <dbReference type="EMBL" id="GBM42208.1"/>
    </source>
</evidence>
<protein>
    <submittedName>
        <fullName evidence="1">Uncharacterized protein</fullName>
    </submittedName>
</protein>
<dbReference type="EMBL" id="BGPR01000990">
    <property type="protein sequence ID" value="GBM42208.1"/>
    <property type="molecule type" value="Genomic_DNA"/>
</dbReference>
<feature type="non-terminal residue" evidence="1">
    <location>
        <position position="47"/>
    </location>
</feature>
<accession>A0A4Y2FNX3</accession>
<proteinExistence type="predicted"/>
<comment type="caution">
    <text evidence="1">The sequence shown here is derived from an EMBL/GenBank/DDBJ whole genome shotgun (WGS) entry which is preliminary data.</text>
</comment>
<dbReference type="AlphaFoldDB" id="A0A4Y2FNX3"/>
<keyword evidence="2" id="KW-1185">Reference proteome</keyword>
<sequence>MELWRSFCNCPCDLTPYRKGYKYRATNKGEESLWGFVRSVSWYAKCY</sequence>
<evidence type="ECO:0000313" key="2">
    <source>
        <dbReference type="Proteomes" id="UP000499080"/>
    </source>
</evidence>
<gene>
    <name evidence="1" type="ORF">AVEN_17234_1</name>
</gene>
<reference evidence="1 2" key="1">
    <citation type="journal article" date="2019" name="Sci. Rep.">
        <title>Orb-weaving spider Araneus ventricosus genome elucidates the spidroin gene catalogue.</title>
        <authorList>
            <person name="Kono N."/>
            <person name="Nakamura H."/>
            <person name="Ohtoshi R."/>
            <person name="Moran D.A.P."/>
            <person name="Shinohara A."/>
            <person name="Yoshida Y."/>
            <person name="Fujiwara M."/>
            <person name="Mori M."/>
            <person name="Tomita M."/>
            <person name="Arakawa K."/>
        </authorList>
    </citation>
    <scope>NUCLEOTIDE SEQUENCE [LARGE SCALE GENOMIC DNA]</scope>
</reference>
<name>A0A4Y2FNX3_ARAVE</name>
<organism evidence="1 2">
    <name type="scientific">Araneus ventricosus</name>
    <name type="common">Orbweaver spider</name>
    <name type="synonym">Epeira ventricosa</name>
    <dbReference type="NCBI Taxonomy" id="182803"/>
    <lineage>
        <taxon>Eukaryota</taxon>
        <taxon>Metazoa</taxon>
        <taxon>Ecdysozoa</taxon>
        <taxon>Arthropoda</taxon>
        <taxon>Chelicerata</taxon>
        <taxon>Arachnida</taxon>
        <taxon>Araneae</taxon>
        <taxon>Araneomorphae</taxon>
        <taxon>Entelegynae</taxon>
        <taxon>Araneoidea</taxon>
        <taxon>Araneidae</taxon>
        <taxon>Araneus</taxon>
    </lineage>
</organism>